<feature type="domain" description="Methyl-accepting transducer" evidence="6">
    <location>
        <begin position="306"/>
        <end position="521"/>
    </location>
</feature>
<evidence type="ECO:0000256" key="2">
    <source>
        <dbReference type="ARBA" id="ARBA00023224"/>
    </source>
</evidence>
<dbReference type="GO" id="GO:0004888">
    <property type="term" value="F:transmembrane signaling receptor activity"/>
    <property type="evidence" value="ECO:0007669"/>
    <property type="project" value="InterPro"/>
</dbReference>
<evidence type="ECO:0000313" key="7">
    <source>
        <dbReference type="EMBL" id="SEH05686.1"/>
    </source>
</evidence>
<dbReference type="EMBL" id="FMSV02000369">
    <property type="protein sequence ID" value="SEH05686.1"/>
    <property type="molecule type" value="Genomic_DNA"/>
</dbReference>
<dbReference type="OrthoDB" id="6433966at2"/>
<reference evidence="7 8" key="1">
    <citation type="submission" date="2016-10" db="EMBL/GenBank/DDBJ databases">
        <authorList>
            <person name="de Groot N.N."/>
        </authorList>
    </citation>
    <scope>NUCLEOTIDE SEQUENCE [LARGE SCALE GENOMIC DNA]</scope>
    <source>
        <strain evidence="7">MBHS1</strain>
    </source>
</reference>
<name>A0A1H6F989_9GAMM</name>
<feature type="transmembrane region" description="Helical" evidence="5">
    <location>
        <begin position="6"/>
        <end position="28"/>
    </location>
</feature>
<feature type="transmembrane region" description="Helical" evidence="5">
    <location>
        <begin position="223"/>
        <end position="248"/>
    </location>
</feature>
<dbReference type="PROSITE" id="PS50111">
    <property type="entry name" value="CHEMOTAXIS_TRANSDUC_2"/>
    <property type="match status" value="1"/>
</dbReference>
<evidence type="ECO:0000256" key="5">
    <source>
        <dbReference type="SAM" id="Phobius"/>
    </source>
</evidence>
<keyword evidence="8" id="KW-1185">Reference proteome</keyword>
<dbReference type="Proteomes" id="UP000236724">
    <property type="component" value="Unassembled WGS sequence"/>
</dbReference>
<dbReference type="SUPFAM" id="SSF58104">
    <property type="entry name" value="Methyl-accepting chemotaxis protein (MCP) signaling domain"/>
    <property type="match status" value="1"/>
</dbReference>
<dbReference type="GO" id="GO:0007165">
    <property type="term" value="P:signal transduction"/>
    <property type="evidence" value="ECO:0007669"/>
    <property type="project" value="UniProtKB-KW"/>
</dbReference>
<accession>A0A1H6F989</accession>
<dbReference type="InterPro" id="IPR004089">
    <property type="entry name" value="MCPsignal_dom"/>
</dbReference>
<dbReference type="PANTHER" id="PTHR43531">
    <property type="entry name" value="PROTEIN ICFG"/>
    <property type="match status" value="1"/>
</dbReference>
<evidence type="ECO:0000256" key="1">
    <source>
        <dbReference type="ARBA" id="ARBA00022500"/>
    </source>
</evidence>
<keyword evidence="5" id="KW-0812">Transmembrane</keyword>
<dbReference type="GO" id="GO:0005886">
    <property type="term" value="C:plasma membrane"/>
    <property type="evidence" value="ECO:0007669"/>
    <property type="project" value="TreeGrafter"/>
</dbReference>
<evidence type="ECO:0000256" key="3">
    <source>
        <dbReference type="ARBA" id="ARBA00029447"/>
    </source>
</evidence>
<proteinExistence type="inferred from homology"/>
<dbReference type="RefSeq" id="WP_103919581.1">
    <property type="nucleotide sequence ID" value="NZ_FMSV02000369.1"/>
</dbReference>
<evidence type="ECO:0000259" key="6">
    <source>
        <dbReference type="PROSITE" id="PS50111"/>
    </source>
</evidence>
<organism evidence="7 8">
    <name type="scientific">Candidatus Venteria ishoeyi</name>
    <dbReference type="NCBI Taxonomy" id="1899563"/>
    <lineage>
        <taxon>Bacteria</taxon>
        <taxon>Pseudomonadati</taxon>
        <taxon>Pseudomonadota</taxon>
        <taxon>Gammaproteobacteria</taxon>
        <taxon>Thiotrichales</taxon>
        <taxon>Thiotrichaceae</taxon>
        <taxon>Venteria</taxon>
    </lineage>
</organism>
<dbReference type="InterPro" id="IPR051310">
    <property type="entry name" value="MCP_chemotaxis"/>
</dbReference>
<dbReference type="InterPro" id="IPR004090">
    <property type="entry name" value="Chemotax_Me-accpt_rcpt"/>
</dbReference>
<protein>
    <submittedName>
        <fullName evidence="7">Methyl-accepting chemotaxis protein I</fullName>
    </submittedName>
</protein>
<dbReference type="Gene3D" id="1.10.287.950">
    <property type="entry name" value="Methyl-accepting chemotaxis protein"/>
    <property type="match status" value="1"/>
</dbReference>
<keyword evidence="1" id="KW-0145">Chemotaxis</keyword>
<evidence type="ECO:0000256" key="4">
    <source>
        <dbReference type="PROSITE-ProRule" id="PRU00284"/>
    </source>
</evidence>
<keyword evidence="5" id="KW-0472">Membrane</keyword>
<comment type="similarity">
    <text evidence="3">Belongs to the methyl-accepting chemotaxis (MCP) protein family.</text>
</comment>
<dbReference type="SMART" id="SM00283">
    <property type="entry name" value="MA"/>
    <property type="match status" value="1"/>
</dbReference>
<sequence>MSIKRYLSISYTIIVLGIIGLGILSWLMSNYQATLNQKHQQRYTSYLLADELRQSSDDLTRLARTYVVSGDARYEKMYWHILDIRNGKKPRPQHYERIYWDNVLDYGDKPRSDGETIALKKLMEAAGFTKAEFEQLHQAQQNSDGLVTTETIAMNAIKGLYNDGNGNYTRQSAPDPEMARRIMHDLKYHQDKSAIMQPIDKFFQLLDVRTQQEVEEYQQKYKLILLLIQLLVVILAVVSIFIGVVVSLRILHQIGGEPTHIAKLAKMVAQGKLNITFDAEKSTGVYAELQHMVGQLQKVISNIRHTVADISNMAQELNDTAQNLSQSSSNQAASVEQVSASLEEINSTVNQNAQITEETNQRSQSAANMANISGQAVTDTVSAMQQIAKEISIVEEIAYRTNLLALNAAIEAARAGEHGHGFTVVADEIRKLAERSQGAAQKISSLAIESVKTAEHTGGLLQGLLPNIEQNAVAIESIAIASAEQTSGLEQINLAIAQVDQSTQQNAAGAEQLAASSQSLQEQAEQLQNAVAYFSVEK</sequence>
<evidence type="ECO:0000313" key="8">
    <source>
        <dbReference type="Proteomes" id="UP000236724"/>
    </source>
</evidence>
<dbReference type="AlphaFoldDB" id="A0A1H6F989"/>
<gene>
    <name evidence="7" type="primary">tsr_1</name>
    <name evidence="7" type="ORF">MBHS_01541</name>
</gene>
<dbReference type="Pfam" id="PF00015">
    <property type="entry name" value="MCPsignal"/>
    <property type="match status" value="1"/>
</dbReference>
<keyword evidence="5" id="KW-1133">Transmembrane helix</keyword>
<dbReference type="GO" id="GO:0006935">
    <property type="term" value="P:chemotaxis"/>
    <property type="evidence" value="ECO:0007669"/>
    <property type="project" value="UniProtKB-KW"/>
</dbReference>
<keyword evidence="2 4" id="KW-0807">Transducer</keyword>
<dbReference type="PANTHER" id="PTHR43531:SF11">
    <property type="entry name" value="METHYL-ACCEPTING CHEMOTAXIS PROTEIN 3"/>
    <property type="match status" value="1"/>
</dbReference>
<dbReference type="PRINTS" id="PR00260">
    <property type="entry name" value="CHEMTRNSDUCR"/>
</dbReference>